<dbReference type="Gene3D" id="3.40.50.720">
    <property type="entry name" value="NAD(P)-binding Rossmann-like Domain"/>
    <property type="match status" value="1"/>
</dbReference>
<keyword evidence="2" id="KW-0560">Oxidoreductase</keyword>
<dbReference type="InterPro" id="IPR020904">
    <property type="entry name" value="Sc_DH/Rdtase_CS"/>
</dbReference>
<dbReference type="InterPro" id="IPR036291">
    <property type="entry name" value="NAD(P)-bd_dom_sf"/>
</dbReference>
<dbReference type="PROSITE" id="PS00061">
    <property type="entry name" value="ADH_SHORT"/>
    <property type="match status" value="1"/>
</dbReference>
<evidence type="ECO:0000313" key="4">
    <source>
        <dbReference type="Proteomes" id="UP000248795"/>
    </source>
</evidence>
<dbReference type="InterPro" id="IPR050259">
    <property type="entry name" value="SDR"/>
</dbReference>
<dbReference type="PRINTS" id="PR00080">
    <property type="entry name" value="SDRFAMILY"/>
</dbReference>
<comment type="caution">
    <text evidence="3">The sequence shown here is derived from an EMBL/GenBank/DDBJ whole genome shotgun (WGS) entry which is preliminary data.</text>
</comment>
<dbReference type="AlphaFoldDB" id="A0A2W2C705"/>
<dbReference type="Proteomes" id="UP000248795">
    <property type="component" value="Unassembled WGS sequence"/>
</dbReference>
<gene>
    <name evidence="3" type="ORF">DK847_14915</name>
</gene>
<dbReference type="GO" id="GO:0016491">
    <property type="term" value="F:oxidoreductase activity"/>
    <property type="evidence" value="ECO:0007669"/>
    <property type="project" value="UniProtKB-KW"/>
</dbReference>
<dbReference type="InterPro" id="IPR002347">
    <property type="entry name" value="SDR_fam"/>
</dbReference>
<accession>A0A2W2C705</accession>
<dbReference type="PRINTS" id="PR00081">
    <property type="entry name" value="GDHRDH"/>
</dbReference>
<name>A0A2W2C705_9HYPH</name>
<dbReference type="GO" id="GO:0032787">
    <property type="term" value="P:monocarboxylic acid metabolic process"/>
    <property type="evidence" value="ECO:0007669"/>
    <property type="project" value="UniProtKB-ARBA"/>
</dbReference>
<protein>
    <submittedName>
        <fullName evidence="3">Short-chain dehydrogenase</fullName>
    </submittedName>
</protein>
<evidence type="ECO:0000256" key="1">
    <source>
        <dbReference type="ARBA" id="ARBA00006484"/>
    </source>
</evidence>
<dbReference type="EMBL" id="QKVK01000007">
    <property type="protein sequence ID" value="PZF75943.1"/>
    <property type="molecule type" value="Genomic_DNA"/>
</dbReference>
<sequence length="258" mass="25966">MSGVAGRTAIVTGAGSADGIGFATARLLLAAGARVAITSTTERIHDRLAELGAGPDRAFALPADLTVPAQVTGLVDAAEAALGPVEILVNNAGMTQVGGDVPGGRLSEMSEAGWDYGIAINLKTCFLMTRAVLPGMIARRYGRIVQMSSVTGPLVGIAGSSVYAAAKAGMLGMTRALAIEVGSSGVTVNCVGPGWIRTASSSEAEITAGRHTPVGRPGTPAEVGHAALFLASEEASYITGQMLVVDGGNIIQEYKGGS</sequence>
<dbReference type="RefSeq" id="WP_111199327.1">
    <property type="nucleotide sequence ID" value="NZ_QKVK01000007.1"/>
</dbReference>
<evidence type="ECO:0000313" key="3">
    <source>
        <dbReference type="EMBL" id="PZF75943.1"/>
    </source>
</evidence>
<proteinExistence type="inferred from homology"/>
<dbReference type="PANTHER" id="PTHR42879:SF2">
    <property type="entry name" value="3-OXOACYL-[ACYL-CARRIER-PROTEIN] REDUCTASE FABG"/>
    <property type="match status" value="1"/>
</dbReference>
<dbReference type="SUPFAM" id="SSF51735">
    <property type="entry name" value="NAD(P)-binding Rossmann-fold domains"/>
    <property type="match status" value="1"/>
</dbReference>
<organism evidence="3 4">
    <name type="scientific">Aestuariivirga litoralis</name>
    <dbReference type="NCBI Taxonomy" id="2650924"/>
    <lineage>
        <taxon>Bacteria</taxon>
        <taxon>Pseudomonadati</taxon>
        <taxon>Pseudomonadota</taxon>
        <taxon>Alphaproteobacteria</taxon>
        <taxon>Hyphomicrobiales</taxon>
        <taxon>Aestuariivirgaceae</taxon>
        <taxon>Aestuariivirga</taxon>
    </lineage>
</organism>
<evidence type="ECO:0000256" key="2">
    <source>
        <dbReference type="ARBA" id="ARBA00023002"/>
    </source>
</evidence>
<dbReference type="Pfam" id="PF13561">
    <property type="entry name" value="adh_short_C2"/>
    <property type="match status" value="1"/>
</dbReference>
<dbReference type="PANTHER" id="PTHR42879">
    <property type="entry name" value="3-OXOACYL-(ACYL-CARRIER-PROTEIN) REDUCTASE"/>
    <property type="match status" value="1"/>
</dbReference>
<reference evidence="4" key="1">
    <citation type="submission" date="2018-06" db="EMBL/GenBank/DDBJ databases">
        <title>Aestuariibacter litoralis strain KCTC 52945T.</title>
        <authorList>
            <person name="Li X."/>
            <person name="Salam N."/>
            <person name="Li J.-L."/>
            <person name="Chen Y.-M."/>
            <person name="Yang Z.-W."/>
            <person name="Zhang L.-Y."/>
            <person name="Han M.-X."/>
            <person name="Xiao M."/>
            <person name="Li W.-J."/>
        </authorList>
    </citation>
    <scope>NUCLEOTIDE SEQUENCE [LARGE SCALE GENOMIC DNA]</scope>
    <source>
        <strain evidence="4">KCTC 52945</strain>
    </source>
</reference>
<comment type="similarity">
    <text evidence="1">Belongs to the short-chain dehydrogenases/reductases (SDR) family.</text>
</comment>
<dbReference type="FunFam" id="3.40.50.720:FF:000173">
    <property type="entry name" value="3-oxoacyl-[acyl-carrier protein] reductase"/>
    <property type="match status" value="1"/>
</dbReference>
<keyword evidence="4" id="KW-1185">Reference proteome</keyword>